<keyword evidence="2" id="KW-1185">Reference proteome</keyword>
<dbReference type="EMBL" id="NBSK02000009">
    <property type="protein sequence ID" value="KAJ0186597.1"/>
    <property type="molecule type" value="Genomic_DNA"/>
</dbReference>
<evidence type="ECO:0000313" key="1">
    <source>
        <dbReference type="EMBL" id="KAJ0186597.1"/>
    </source>
</evidence>
<reference evidence="1 2" key="1">
    <citation type="journal article" date="2017" name="Nat. Commun.">
        <title>Genome assembly with in vitro proximity ligation data and whole-genome triplication in lettuce.</title>
        <authorList>
            <person name="Reyes-Chin-Wo S."/>
            <person name="Wang Z."/>
            <person name="Yang X."/>
            <person name="Kozik A."/>
            <person name="Arikit S."/>
            <person name="Song C."/>
            <person name="Xia L."/>
            <person name="Froenicke L."/>
            <person name="Lavelle D.O."/>
            <person name="Truco M.J."/>
            <person name="Xia R."/>
            <person name="Zhu S."/>
            <person name="Xu C."/>
            <person name="Xu H."/>
            <person name="Xu X."/>
            <person name="Cox K."/>
            <person name="Korf I."/>
            <person name="Meyers B.C."/>
            <person name="Michelmore R.W."/>
        </authorList>
    </citation>
    <scope>NUCLEOTIDE SEQUENCE [LARGE SCALE GENOMIC DNA]</scope>
    <source>
        <strain evidence="2">cv. Salinas</strain>
        <tissue evidence="1">Seedlings</tissue>
    </source>
</reference>
<gene>
    <name evidence="1" type="ORF">LSAT_V11C900496920</name>
</gene>
<evidence type="ECO:0008006" key="3">
    <source>
        <dbReference type="Google" id="ProtNLM"/>
    </source>
</evidence>
<protein>
    <recommendedName>
        <fullName evidence="3">RNA-directed DNA polymerase, eukaryota, reverse transcriptase zinc-binding domain protein</fullName>
    </recommendedName>
</protein>
<comment type="caution">
    <text evidence="1">The sequence shown here is derived from an EMBL/GenBank/DDBJ whole genome shotgun (WGS) entry which is preliminary data.</text>
</comment>
<dbReference type="AlphaFoldDB" id="A0A9R1UGC9"/>
<sequence length="131" mass="15358">MFSMGVDMPLGVWLFTIFLLFKVPSTVIKVLNSKDKSGFGIGSLKVFNYALLLKWRWRLHNDINSIWEKVITGIHGLNADLHHLKKKPNGSIVWTHVSMLFRYLRERNIIYILWLRKCIRNGECTHFGDEN</sequence>
<name>A0A9R1UGC9_LACSA</name>
<organism evidence="1 2">
    <name type="scientific">Lactuca sativa</name>
    <name type="common">Garden lettuce</name>
    <dbReference type="NCBI Taxonomy" id="4236"/>
    <lineage>
        <taxon>Eukaryota</taxon>
        <taxon>Viridiplantae</taxon>
        <taxon>Streptophyta</taxon>
        <taxon>Embryophyta</taxon>
        <taxon>Tracheophyta</taxon>
        <taxon>Spermatophyta</taxon>
        <taxon>Magnoliopsida</taxon>
        <taxon>eudicotyledons</taxon>
        <taxon>Gunneridae</taxon>
        <taxon>Pentapetalae</taxon>
        <taxon>asterids</taxon>
        <taxon>campanulids</taxon>
        <taxon>Asterales</taxon>
        <taxon>Asteraceae</taxon>
        <taxon>Cichorioideae</taxon>
        <taxon>Cichorieae</taxon>
        <taxon>Lactucinae</taxon>
        <taxon>Lactuca</taxon>
    </lineage>
</organism>
<proteinExistence type="predicted"/>
<evidence type="ECO:0000313" key="2">
    <source>
        <dbReference type="Proteomes" id="UP000235145"/>
    </source>
</evidence>
<dbReference type="Proteomes" id="UP000235145">
    <property type="component" value="Unassembled WGS sequence"/>
</dbReference>
<accession>A0A9R1UGC9</accession>